<evidence type="ECO:0000256" key="1">
    <source>
        <dbReference type="SAM" id="Coils"/>
    </source>
</evidence>
<keyword evidence="3" id="KW-0472">Membrane</keyword>
<dbReference type="HOGENOM" id="CLU_1150699_0_0_9"/>
<dbReference type="AlphaFoldDB" id="A0A0F4LLJ7"/>
<evidence type="ECO:0000313" key="4">
    <source>
        <dbReference type="EMBL" id="KJY59722.1"/>
    </source>
</evidence>
<feature type="coiled-coil region" evidence="1">
    <location>
        <begin position="153"/>
        <end position="185"/>
    </location>
</feature>
<dbReference type="PATRIC" id="fig|303541.3.peg.137"/>
<feature type="transmembrane region" description="Helical" evidence="3">
    <location>
        <begin position="21"/>
        <end position="40"/>
    </location>
</feature>
<gene>
    <name evidence="4" type="ORF">JF72_15630</name>
</gene>
<keyword evidence="5" id="KW-1185">Reference proteome</keyword>
<organism evidence="4 5">
    <name type="scientific">Lactobacillus apis</name>
    <dbReference type="NCBI Taxonomy" id="303541"/>
    <lineage>
        <taxon>Bacteria</taxon>
        <taxon>Bacillati</taxon>
        <taxon>Bacillota</taxon>
        <taxon>Bacilli</taxon>
        <taxon>Lactobacillales</taxon>
        <taxon>Lactobacillaceae</taxon>
        <taxon>Lactobacillus</taxon>
    </lineage>
</organism>
<protein>
    <submittedName>
        <fullName evidence="4">Uncharacterized protein</fullName>
    </submittedName>
</protein>
<dbReference type="Proteomes" id="UP000033682">
    <property type="component" value="Plasmid pHma11p1"/>
</dbReference>
<keyword evidence="3" id="KW-0812">Transmembrane</keyword>
<keyword evidence="3" id="KW-1133">Transmembrane helix</keyword>
<evidence type="ECO:0000256" key="2">
    <source>
        <dbReference type="SAM" id="MobiDB-lite"/>
    </source>
</evidence>
<comment type="caution">
    <text evidence="4">The sequence shown here is derived from an EMBL/GenBank/DDBJ whole genome shotgun (WGS) entry which is preliminary data.</text>
</comment>
<keyword evidence="1" id="KW-0175">Coiled coil</keyword>
<geneLocation type="plasmid" evidence="4">
    <name>pHma11p1</name>
</geneLocation>
<keyword evidence="4" id="KW-0614">Plasmid</keyword>
<accession>A0A0F4LLJ7</accession>
<reference evidence="4 5" key="1">
    <citation type="submission" date="2015-01" db="EMBL/GenBank/DDBJ databases">
        <title>Comparative genomics of the lactic acid bacteria isolated from the honey bee gut.</title>
        <authorList>
            <person name="Ellegaard K.M."/>
            <person name="Tamarit D."/>
            <person name="Javelind E."/>
            <person name="Olofsson T."/>
            <person name="Andersson S.G."/>
            <person name="Vasquez A."/>
        </authorList>
    </citation>
    <scope>NUCLEOTIDE SEQUENCE [LARGE SCALE GENOMIC DNA]</scope>
    <source>
        <strain evidence="4 5">Hma11</strain>
        <plasmid evidence="4">pHma11p1</plasmid>
    </source>
</reference>
<feature type="compositionally biased region" description="Basic and acidic residues" evidence="2">
    <location>
        <begin position="230"/>
        <end position="241"/>
    </location>
</feature>
<evidence type="ECO:0000313" key="5">
    <source>
        <dbReference type="Proteomes" id="UP000033682"/>
    </source>
</evidence>
<proteinExistence type="predicted"/>
<evidence type="ECO:0000256" key="3">
    <source>
        <dbReference type="SAM" id="Phobius"/>
    </source>
</evidence>
<feature type="region of interest" description="Disordered" evidence="2">
    <location>
        <begin position="221"/>
        <end position="241"/>
    </location>
</feature>
<name>A0A0F4LLJ7_9LACO</name>
<sequence>MEDRIKLYEKNTKLDLLISRINKTVLVICWVTVISDLSYYAVTSNLLMALVYSMFTPLRYFLFDIAPSKLQKRPADLDRSIPLNIFVTYLAKKFPIPQGNTIATITGFFIASARMWINGYALLFFDTFTFFFKTVNDKNGIPLKNNNRVLQDNEELLNLEDSIKQNNSESEKESLQNAKAEWQKSAGSLNEWDFPLRRYLNCPSYYFENNEIGVSVIDKSYEEEEDEQAETDKPVEKAKQK</sequence>
<dbReference type="RefSeq" id="WP_052726821.1">
    <property type="nucleotide sequence ID" value="NZ_KQ034005.1"/>
</dbReference>
<dbReference type="EMBL" id="JXLG01000016">
    <property type="protein sequence ID" value="KJY59722.1"/>
    <property type="molecule type" value="Genomic_DNA"/>
</dbReference>